<accession>A0A0G3EDY0</accession>
<keyword evidence="2" id="KW-1185">Reference proteome</keyword>
<organism evidence="1 2">
    <name type="scientific">Kiritimatiella glycovorans</name>
    <dbReference type="NCBI Taxonomy" id="1307763"/>
    <lineage>
        <taxon>Bacteria</taxon>
        <taxon>Pseudomonadati</taxon>
        <taxon>Kiritimatiellota</taxon>
        <taxon>Kiritimatiellia</taxon>
        <taxon>Kiritimatiellales</taxon>
        <taxon>Kiritimatiellaceae</taxon>
        <taxon>Kiritimatiella</taxon>
    </lineage>
</organism>
<protein>
    <recommendedName>
        <fullName evidence="3">Transcriptional regulator</fullName>
    </recommendedName>
</protein>
<dbReference type="KEGG" id="vbl:L21SP4_01419"/>
<dbReference type="AlphaFoldDB" id="A0A0G3EDY0"/>
<gene>
    <name evidence="1" type="ORF">L21SP4_01419</name>
</gene>
<dbReference type="OrthoDB" id="1948591at2"/>
<dbReference type="RefSeq" id="WP_052881973.1">
    <property type="nucleotide sequence ID" value="NZ_CP010904.1"/>
</dbReference>
<evidence type="ECO:0008006" key="3">
    <source>
        <dbReference type="Google" id="ProtNLM"/>
    </source>
</evidence>
<dbReference type="InterPro" id="IPR043129">
    <property type="entry name" value="ATPase_NBD"/>
</dbReference>
<reference evidence="2" key="1">
    <citation type="submission" date="2015-02" db="EMBL/GenBank/DDBJ databases">
        <title>Description and complete genome sequence of the first cultured representative of the subdivision 5 of the Verrucomicrobia phylum.</title>
        <authorList>
            <person name="Spring S."/>
            <person name="Bunk B."/>
            <person name="Sproer C."/>
            <person name="Klenk H.-P."/>
        </authorList>
    </citation>
    <scope>NUCLEOTIDE SEQUENCE [LARGE SCALE GENOMIC DNA]</scope>
    <source>
        <strain evidence="2">L21-Fru-AB</strain>
    </source>
</reference>
<dbReference type="SUPFAM" id="SSF53067">
    <property type="entry name" value="Actin-like ATPase domain"/>
    <property type="match status" value="1"/>
</dbReference>
<evidence type="ECO:0000313" key="1">
    <source>
        <dbReference type="EMBL" id="AKJ64666.1"/>
    </source>
</evidence>
<dbReference type="Proteomes" id="UP000035268">
    <property type="component" value="Chromosome"/>
</dbReference>
<dbReference type="EMBL" id="CP010904">
    <property type="protein sequence ID" value="AKJ64666.1"/>
    <property type="molecule type" value="Genomic_DNA"/>
</dbReference>
<evidence type="ECO:0000313" key="2">
    <source>
        <dbReference type="Proteomes" id="UP000035268"/>
    </source>
</evidence>
<reference evidence="1 2" key="2">
    <citation type="journal article" date="2016" name="ISME J.">
        <title>Characterization of the first cultured representative of Verrucomicrobia subdivision 5 indicates the proposal of a novel phylum.</title>
        <authorList>
            <person name="Spring S."/>
            <person name="Bunk B."/>
            <person name="Sproer C."/>
            <person name="Schumann P."/>
            <person name="Rohde M."/>
            <person name="Tindall B.J."/>
            <person name="Klenk H.P."/>
        </authorList>
    </citation>
    <scope>NUCLEOTIDE SEQUENCE [LARGE SCALE GENOMIC DNA]</scope>
    <source>
        <strain evidence="1 2">L21-Fru-AB</strain>
    </source>
</reference>
<sequence>MSGRSRQQPAISPPLDPGFRPLSLAIAAAGPEAGENRRRCVRFAFLRRDGRCFHWNDRVPAGDDHETALHRLERTFKFLLWQKGAPEIHVSGSAALADHLGRLYSQNGARRFDAEMMGPTIYGTPFSIHPCDEKDLPRANQITSRTGGHFDGCRVGFDLGGSDRKCAAVRDGQVVHTEEVPWDPYFNDDPGYHIEGIRDSIRRAAAHLPRVDAIGGSAAGIYVANEPRLASLFRGIGSDDFERHIRPLFHNLQREWGHVPFEVINDGDVTALSAASTLGIHAVLGLAMGTSLAAGYCDAEGHVTSWLNELAFAPLDLRADGPVDEWSNDAGCGVQFLSQQAAARLALAAGFEHASDTPAAELLSALQDATEKQDARAEAVFESMGVYLGYALPLYAEFYPIRHVLLLGRVMSGRAGTLILRRAREVLENEFPARAERLTLHLPDERMKRHGQAIAAAGLPQTGPRDQGRA</sequence>
<proteinExistence type="predicted"/>
<dbReference type="Gene3D" id="3.30.420.40">
    <property type="match status" value="2"/>
</dbReference>
<dbReference type="STRING" id="1307763.L21SP4_01419"/>
<name>A0A0G3EDY0_9BACT</name>